<comment type="caution">
    <text evidence="2">The sequence shown here is derived from an EMBL/GenBank/DDBJ whole genome shotgun (WGS) entry which is preliminary data.</text>
</comment>
<gene>
    <name evidence="2" type="ORF">AGERDE_LOCUS3843</name>
</gene>
<reference evidence="2" key="1">
    <citation type="submission" date="2021-06" db="EMBL/GenBank/DDBJ databases">
        <authorList>
            <person name="Kallberg Y."/>
            <person name="Tangrot J."/>
            <person name="Rosling A."/>
        </authorList>
    </citation>
    <scope>NUCLEOTIDE SEQUENCE</scope>
    <source>
        <strain evidence="2">MT106</strain>
    </source>
</reference>
<evidence type="ECO:0000313" key="3">
    <source>
        <dbReference type="Proteomes" id="UP000789831"/>
    </source>
</evidence>
<dbReference type="AlphaFoldDB" id="A0A9N8WTA4"/>
<feature type="compositionally biased region" description="Basic and acidic residues" evidence="1">
    <location>
        <begin position="82"/>
        <end position="92"/>
    </location>
</feature>
<organism evidence="2 3">
    <name type="scientific">Ambispora gerdemannii</name>
    <dbReference type="NCBI Taxonomy" id="144530"/>
    <lineage>
        <taxon>Eukaryota</taxon>
        <taxon>Fungi</taxon>
        <taxon>Fungi incertae sedis</taxon>
        <taxon>Mucoromycota</taxon>
        <taxon>Glomeromycotina</taxon>
        <taxon>Glomeromycetes</taxon>
        <taxon>Archaeosporales</taxon>
        <taxon>Ambisporaceae</taxon>
        <taxon>Ambispora</taxon>
    </lineage>
</organism>
<proteinExistence type="predicted"/>
<sequence length="180" mass="20620">MLAEYKALLRQRNIHPEAKWEEATLPYVLAEDVTLNEYEHRTDEFNVHGLWEWTNYKVSGCSDVDDTDSRIMSCGSTRTRADGCGKEADAPFRPKKSGVPAPTGSDGKRKPWIIVEVAFSESIDHVLNKVKNYWLKDLSRAHDAIIVKIDLVSEDEAPSRMQTEEYEEETFNIELTLCRI</sequence>
<dbReference type="EMBL" id="CAJVPL010000403">
    <property type="protein sequence ID" value="CAG8492829.1"/>
    <property type="molecule type" value="Genomic_DNA"/>
</dbReference>
<evidence type="ECO:0000256" key="1">
    <source>
        <dbReference type="SAM" id="MobiDB-lite"/>
    </source>
</evidence>
<evidence type="ECO:0000313" key="2">
    <source>
        <dbReference type="EMBL" id="CAG8492829.1"/>
    </source>
</evidence>
<keyword evidence="3" id="KW-1185">Reference proteome</keyword>
<accession>A0A9N8WTA4</accession>
<name>A0A9N8WTA4_9GLOM</name>
<dbReference type="Proteomes" id="UP000789831">
    <property type="component" value="Unassembled WGS sequence"/>
</dbReference>
<dbReference type="OrthoDB" id="2313811at2759"/>
<feature type="region of interest" description="Disordered" evidence="1">
    <location>
        <begin position="82"/>
        <end position="106"/>
    </location>
</feature>
<protein>
    <submittedName>
        <fullName evidence="2">2911_t:CDS:1</fullName>
    </submittedName>
</protein>